<dbReference type="RefSeq" id="WP_378263541.1">
    <property type="nucleotide sequence ID" value="NZ_JBHUKR010000006.1"/>
</dbReference>
<comment type="caution">
    <text evidence="4">The sequence shown here is derived from an EMBL/GenBank/DDBJ whole genome shotgun (WGS) entry which is preliminary data.</text>
</comment>
<evidence type="ECO:0000256" key="1">
    <source>
        <dbReference type="SAM" id="MobiDB-lite"/>
    </source>
</evidence>
<proteinExistence type="predicted"/>
<gene>
    <name evidence="4" type="ORF">ACFSXZ_09740</name>
</gene>
<feature type="domain" description="Peptidase C14 caspase" evidence="3">
    <location>
        <begin position="31"/>
        <end position="235"/>
    </location>
</feature>
<dbReference type="Pfam" id="PF00656">
    <property type="entry name" value="Peptidase_C14"/>
    <property type="match status" value="1"/>
</dbReference>
<evidence type="ECO:0000256" key="2">
    <source>
        <dbReference type="SAM" id="Phobius"/>
    </source>
</evidence>
<keyword evidence="2" id="KW-0472">Membrane</keyword>
<keyword evidence="2" id="KW-1133">Transmembrane helix</keyword>
<reference evidence="5" key="1">
    <citation type="journal article" date="2019" name="Int. J. Syst. Evol. Microbiol.">
        <title>The Global Catalogue of Microorganisms (GCM) 10K type strain sequencing project: providing services to taxonomists for standard genome sequencing and annotation.</title>
        <authorList>
            <consortium name="The Broad Institute Genomics Platform"/>
            <consortium name="The Broad Institute Genome Sequencing Center for Infectious Disease"/>
            <person name="Wu L."/>
            <person name="Ma J."/>
        </authorList>
    </citation>
    <scope>NUCLEOTIDE SEQUENCE [LARGE SCALE GENOMIC DNA]</scope>
    <source>
        <strain evidence="5">CGMCC 4.7645</strain>
    </source>
</reference>
<organism evidence="4 5">
    <name type="scientific">Amycolatopsis pigmentata</name>
    <dbReference type="NCBI Taxonomy" id="450801"/>
    <lineage>
        <taxon>Bacteria</taxon>
        <taxon>Bacillati</taxon>
        <taxon>Actinomycetota</taxon>
        <taxon>Actinomycetes</taxon>
        <taxon>Pseudonocardiales</taxon>
        <taxon>Pseudonocardiaceae</taxon>
        <taxon>Amycolatopsis</taxon>
    </lineage>
</organism>
<sequence>MTSADPLHVYADSRAALIGTWDYKYLESVDPAARNSLGRMTDLLTGPLCGWPEDRVEVIGNERECGNLPHRLMRLYQGITDVALFYFVGHGQIYDDELCLALGESPYEASSLRLTAGLQFRHVRQALLACDAETKIVILDCCYSGIATKSGQALSGTAAEIMDRTAGTGAFTMAACEPYYTGWFEPGEPGAPVQTYFTKHLVDTIEAGLPREGAGLSLGAVFTATAEALASARRPRPTRSVRHDADQFVIARNTHQAATQHMRTERGQCEGPERNEPSSNGFSLRIDRRHRRKYATAGGILGTLGILAVLVFSFFKRSDAP</sequence>
<evidence type="ECO:0000313" key="5">
    <source>
        <dbReference type="Proteomes" id="UP001597417"/>
    </source>
</evidence>
<protein>
    <submittedName>
        <fullName evidence="4">Caspase family protein</fullName>
    </submittedName>
</protein>
<keyword evidence="2" id="KW-0812">Transmembrane</keyword>
<feature type="compositionally biased region" description="Basic and acidic residues" evidence="1">
    <location>
        <begin position="262"/>
        <end position="276"/>
    </location>
</feature>
<name>A0ABW5FR24_9PSEU</name>
<dbReference type="EMBL" id="JBHUKR010000006">
    <property type="protein sequence ID" value="MFD2416605.1"/>
    <property type="molecule type" value="Genomic_DNA"/>
</dbReference>
<feature type="region of interest" description="Disordered" evidence="1">
    <location>
        <begin position="259"/>
        <end position="284"/>
    </location>
</feature>
<dbReference type="InterPro" id="IPR011600">
    <property type="entry name" value="Pept_C14_caspase"/>
</dbReference>
<dbReference type="Gene3D" id="3.40.50.1460">
    <property type="match status" value="1"/>
</dbReference>
<dbReference type="Proteomes" id="UP001597417">
    <property type="component" value="Unassembled WGS sequence"/>
</dbReference>
<evidence type="ECO:0000259" key="3">
    <source>
        <dbReference type="Pfam" id="PF00656"/>
    </source>
</evidence>
<dbReference type="NCBIfam" id="NF047832">
    <property type="entry name" value="caspase_w_EACC1"/>
    <property type="match status" value="1"/>
</dbReference>
<accession>A0ABW5FR24</accession>
<feature type="transmembrane region" description="Helical" evidence="2">
    <location>
        <begin position="294"/>
        <end position="315"/>
    </location>
</feature>
<keyword evidence="5" id="KW-1185">Reference proteome</keyword>
<evidence type="ECO:0000313" key="4">
    <source>
        <dbReference type="EMBL" id="MFD2416605.1"/>
    </source>
</evidence>